<accession>A0A2D0ILB3</accession>
<gene>
    <name evidence="7" type="ORF">BDE27_1663</name>
    <name evidence="6" type="ORF">Xehl_03576</name>
</gene>
<keyword evidence="9" id="KW-1185">Reference proteome</keyword>
<keyword evidence="2" id="KW-0805">Transcription regulation</keyword>
<evidence type="ECO:0000313" key="6">
    <source>
        <dbReference type="EMBL" id="PHM22565.1"/>
    </source>
</evidence>
<evidence type="ECO:0000256" key="1">
    <source>
        <dbReference type="ARBA" id="ARBA00006157"/>
    </source>
</evidence>
<evidence type="ECO:0000313" key="7">
    <source>
        <dbReference type="EMBL" id="RKE91441.1"/>
    </source>
</evidence>
<evidence type="ECO:0000256" key="3">
    <source>
        <dbReference type="ARBA" id="ARBA00023125"/>
    </source>
</evidence>
<dbReference type="EMBL" id="NIBT01000024">
    <property type="protein sequence ID" value="PHM22565.1"/>
    <property type="molecule type" value="Genomic_DNA"/>
</dbReference>
<evidence type="ECO:0000313" key="8">
    <source>
        <dbReference type="Proteomes" id="UP000225605"/>
    </source>
</evidence>
<evidence type="ECO:0000256" key="4">
    <source>
        <dbReference type="ARBA" id="ARBA00023163"/>
    </source>
</evidence>
<dbReference type="Pfam" id="PF13693">
    <property type="entry name" value="HTH_35"/>
    <property type="match status" value="1"/>
</dbReference>
<proteinExistence type="inferred from homology"/>
<dbReference type="AlphaFoldDB" id="A0A2D0ILB3"/>
<reference evidence="6 8" key="1">
    <citation type="journal article" date="2017" name="Nat. Microbiol.">
        <title>Natural product diversity associated with the nematode symbionts Photorhabdus and Xenorhabdus.</title>
        <authorList>
            <person name="Tobias N.J."/>
            <person name="Wolff H."/>
            <person name="Djahanschiri B."/>
            <person name="Grundmann F."/>
            <person name="Kronenwerth M."/>
            <person name="Shi Y.M."/>
            <person name="Simonyi S."/>
            <person name="Grun P."/>
            <person name="Shapiro-Ilan D."/>
            <person name="Pidot S.J."/>
            <person name="Stinear T.P."/>
            <person name="Ebersberger I."/>
            <person name="Bode H.B."/>
        </authorList>
    </citation>
    <scope>NUCLEOTIDE SEQUENCE [LARGE SCALE GENOMIC DNA]</scope>
    <source>
        <strain evidence="6 8">DSM 16337</strain>
    </source>
</reference>
<dbReference type="Gene3D" id="1.10.260.40">
    <property type="entry name" value="lambda repressor-like DNA-binding domains"/>
    <property type="match status" value="1"/>
</dbReference>
<comment type="similarity">
    <text evidence="1">Belongs to the ner transcriptional regulatory family.</text>
</comment>
<dbReference type="EMBL" id="RAQI01000002">
    <property type="protein sequence ID" value="RKE91441.1"/>
    <property type="molecule type" value="Genomic_DNA"/>
</dbReference>
<name>A0A2D0ILB3_9GAMM</name>
<keyword evidence="3" id="KW-0238">DNA-binding</keyword>
<evidence type="ECO:0000313" key="9">
    <source>
        <dbReference type="Proteomes" id="UP000283568"/>
    </source>
</evidence>
<evidence type="ECO:0000256" key="2">
    <source>
        <dbReference type="ARBA" id="ARBA00023015"/>
    </source>
</evidence>
<protein>
    <submittedName>
        <fullName evidence="6 7">Transcriptional regulator</fullName>
    </submittedName>
</protein>
<dbReference type="GO" id="GO:0003677">
    <property type="term" value="F:DNA binding"/>
    <property type="evidence" value="ECO:0007669"/>
    <property type="project" value="UniProtKB-KW"/>
</dbReference>
<evidence type="ECO:0000259" key="5">
    <source>
        <dbReference type="Pfam" id="PF13693"/>
    </source>
</evidence>
<dbReference type="Proteomes" id="UP000225605">
    <property type="component" value="Unassembled WGS sequence"/>
</dbReference>
<dbReference type="OrthoDB" id="5405994at2"/>
<comment type="caution">
    <text evidence="6">The sequence shown here is derived from an EMBL/GenBank/DDBJ whole genome shotgun (WGS) entry which is preliminary data.</text>
</comment>
<dbReference type="InterPro" id="IPR038722">
    <property type="entry name" value="Ner_HTH_dom"/>
</dbReference>
<keyword evidence="4" id="KW-0804">Transcription</keyword>
<feature type="domain" description="Ner winged helix-turn-helix DNA-binding" evidence="5">
    <location>
        <begin position="11"/>
        <end position="76"/>
    </location>
</feature>
<dbReference type="SUPFAM" id="SSF47413">
    <property type="entry name" value="lambda repressor-like DNA-binding domains"/>
    <property type="match status" value="1"/>
</dbReference>
<organism evidence="6 8">
    <name type="scientific">Xenorhabdus ehlersii</name>
    <dbReference type="NCBI Taxonomy" id="290111"/>
    <lineage>
        <taxon>Bacteria</taxon>
        <taxon>Pseudomonadati</taxon>
        <taxon>Pseudomonadota</taxon>
        <taxon>Gammaproteobacteria</taxon>
        <taxon>Enterobacterales</taxon>
        <taxon>Morganellaceae</taxon>
        <taxon>Xenorhabdus</taxon>
    </lineage>
</organism>
<sequence length="79" mass="8977">MNGNEVVIPVDWHRIDIVAAIHKAGFTMRELSTLAGLAPDTLKNALSRSYPKGEKIIADVLETTPEHIWPSRYSYKRRM</sequence>
<reference evidence="7 9" key="2">
    <citation type="submission" date="2018-09" db="EMBL/GenBank/DDBJ databases">
        <title>Genomic Encyclopedia of Archaeal and Bacterial Type Strains, Phase II (KMG-II): from individual species to whole genera.</title>
        <authorList>
            <person name="Goeker M."/>
        </authorList>
    </citation>
    <scope>NUCLEOTIDE SEQUENCE [LARGE SCALE GENOMIC DNA]</scope>
    <source>
        <strain evidence="7 9">DSM 16337</strain>
    </source>
</reference>
<dbReference type="RefSeq" id="WP_099133734.1">
    <property type="nucleotide sequence ID" value="NZ_CAWNOJ010000036.1"/>
</dbReference>
<dbReference type="InterPro" id="IPR010982">
    <property type="entry name" value="Lambda_DNA-bd_dom_sf"/>
</dbReference>
<dbReference type="Proteomes" id="UP000283568">
    <property type="component" value="Unassembled WGS sequence"/>
</dbReference>